<sequence>MNRQLLLYILLFPIITWAQERVLLQGRVMVNENAISNIYVINTTAGEETRSAIGGSFSIAAQPGDRLVFYSPTIITREFILREEAFSESPFVVTVTPQAYELNEVVIDKYGAIDEESLGLVPKNQKRYTPAERRLKTAGDFNPTIFIGAIGGAMSLDPIINAISGRTKMLKKELKTERKDRLLVLAENLFDNEQQIATAYNIPKEYVKGFLYHSIEDRDFAQALNDRNDAQAKFLLNILAEKYMESLNEKE</sequence>
<reference evidence="1 2" key="1">
    <citation type="submission" date="2021-07" db="EMBL/GenBank/DDBJ databases">
        <title>Flavobacterium WSW3-B6 sp.nov, isolated from seaweed.</title>
        <authorList>
            <person name="Muhammad N."/>
            <person name="Ho H."/>
            <person name="Lee Y.-J."/>
            <person name="Nguyen T."/>
            <person name="Ho J."/>
            <person name="Kim S.-G."/>
        </authorList>
    </citation>
    <scope>NUCLEOTIDE SEQUENCE [LARGE SCALE GENOMIC DNA]</scope>
    <source>
        <strain evidence="1 2">WSW3-B6</strain>
    </source>
</reference>
<evidence type="ECO:0000313" key="1">
    <source>
        <dbReference type="EMBL" id="QYJ68586.1"/>
    </source>
</evidence>
<gene>
    <name evidence="1" type="ORF">K1I41_01530</name>
</gene>
<evidence type="ECO:0000313" key="2">
    <source>
        <dbReference type="Proteomes" id="UP000825381"/>
    </source>
</evidence>
<accession>A0ABX8VC31</accession>
<dbReference type="Proteomes" id="UP000825381">
    <property type="component" value="Chromosome"/>
</dbReference>
<keyword evidence="2" id="KW-1185">Reference proteome</keyword>
<proteinExistence type="predicted"/>
<name>A0ABX8VC31_9FLAO</name>
<protein>
    <recommendedName>
        <fullName evidence="3">DUF4369 domain-containing protein</fullName>
    </recommendedName>
</protein>
<dbReference type="EMBL" id="CP080429">
    <property type="protein sequence ID" value="QYJ68586.1"/>
    <property type="molecule type" value="Genomic_DNA"/>
</dbReference>
<organism evidence="1 2">
    <name type="scientific">Flavobacterium litorale</name>
    <dbReference type="NCBI Taxonomy" id="2856519"/>
    <lineage>
        <taxon>Bacteria</taxon>
        <taxon>Pseudomonadati</taxon>
        <taxon>Bacteroidota</taxon>
        <taxon>Flavobacteriia</taxon>
        <taxon>Flavobacteriales</taxon>
        <taxon>Flavobacteriaceae</taxon>
        <taxon>Flavobacterium</taxon>
    </lineage>
</organism>
<dbReference type="RefSeq" id="WP_220640926.1">
    <property type="nucleotide sequence ID" value="NZ_CP080429.1"/>
</dbReference>
<evidence type="ECO:0008006" key="3">
    <source>
        <dbReference type="Google" id="ProtNLM"/>
    </source>
</evidence>